<accession>A0A6G9YFF1</accession>
<proteinExistence type="inferred from homology"/>
<dbReference type="InterPro" id="IPR036291">
    <property type="entry name" value="NAD(P)-bd_dom_sf"/>
</dbReference>
<dbReference type="NCBIfam" id="NF005559">
    <property type="entry name" value="PRK07231.1"/>
    <property type="match status" value="1"/>
</dbReference>
<dbReference type="Pfam" id="PF13561">
    <property type="entry name" value="adh_short_C2"/>
    <property type="match status" value="1"/>
</dbReference>
<dbReference type="PRINTS" id="PR00081">
    <property type="entry name" value="GDHRDH"/>
</dbReference>
<dbReference type="Proteomes" id="UP000503540">
    <property type="component" value="Chromosome"/>
</dbReference>
<evidence type="ECO:0000256" key="2">
    <source>
        <dbReference type="ARBA" id="ARBA00023002"/>
    </source>
</evidence>
<reference evidence="3 4" key="1">
    <citation type="journal article" date="2019" name="ACS Chem. Biol.">
        <title>Identification and Mobilization of a Cryptic Antibiotic Biosynthesis Gene Locus from a Human-Pathogenic Nocardia Isolate.</title>
        <authorList>
            <person name="Herisse M."/>
            <person name="Ishida K."/>
            <person name="Porter J.L."/>
            <person name="Howden B."/>
            <person name="Hertweck C."/>
            <person name="Stinear T.P."/>
            <person name="Pidot S.J."/>
        </authorList>
    </citation>
    <scope>NUCLEOTIDE SEQUENCE [LARGE SCALE GENOMIC DNA]</scope>
    <source>
        <strain evidence="3 4">AUSMDU00012717</strain>
    </source>
</reference>
<dbReference type="Gene3D" id="3.40.50.720">
    <property type="entry name" value="NAD(P)-binding Rossmann-like Domain"/>
    <property type="match status" value="1"/>
</dbReference>
<evidence type="ECO:0000313" key="4">
    <source>
        <dbReference type="Proteomes" id="UP000503540"/>
    </source>
</evidence>
<dbReference type="PANTHER" id="PTHR43639:SF1">
    <property type="entry name" value="SHORT-CHAIN DEHYDROGENASE_REDUCTASE FAMILY PROTEIN"/>
    <property type="match status" value="1"/>
</dbReference>
<dbReference type="NCBIfam" id="NF005873">
    <property type="entry name" value="PRK07814.1"/>
    <property type="match status" value="1"/>
</dbReference>
<dbReference type="GO" id="GO:0016491">
    <property type="term" value="F:oxidoreductase activity"/>
    <property type="evidence" value="ECO:0007669"/>
    <property type="project" value="UniProtKB-KW"/>
</dbReference>
<dbReference type="CDD" id="cd05233">
    <property type="entry name" value="SDR_c"/>
    <property type="match status" value="1"/>
</dbReference>
<gene>
    <name evidence="3" type="ORF">F5544_20265</name>
</gene>
<sequence length="300" mass="31210">MSNIRQQIAERSSRRMSEGVLSRRYSAHSDAKAAGARMILDRFRIDGQVAVVTGAGRGLGAAIAIGFAEAGADVVIAARTKSQLDEVAEQVAATGRRAHVVAADLSDIEATAALAATAVDRFGRLDIVVNNVGGALPCPLLDTTPEMLVQAFDFNVTNAHALVRAAVPHILETAGGGSILNITSTMGRLPGRAFAAYGTAKAALAHYTRLAAMDLNPRIRVNAIAPGAIHTSALDIVASNDAMRTQLETNTPLHRLGEPDDIAAAALYLVSPAGRYVTGKVLEPDGGLTAPNLTIPIPDL</sequence>
<dbReference type="FunFam" id="3.40.50.720:FF:000084">
    <property type="entry name" value="Short-chain dehydrogenase reductase"/>
    <property type="match status" value="1"/>
</dbReference>
<dbReference type="PROSITE" id="PS00061">
    <property type="entry name" value="ADH_SHORT"/>
    <property type="match status" value="1"/>
</dbReference>
<organism evidence="3 4">
    <name type="scientific">Nocardia arthritidis</name>
    <dbReference type="NCBI Taxonomy" id="228602"/>
    <lineage>
        <taxon>Bacteria</taxon>
        <taxon>Bacillati</taxon>
        <taxon>Actinomycetota</taxon>
        <taxon>Actinomycetes</taxon>
        <taxon>Mycobacteriales</taxon>
        <taxon>Nocardiaceae</taxon>
        <taxon>Nocardia</taxon>
    </lineage>
</organism>
<dbReference type="SUPFAM" id="SSF51735">
    <property type="entry name" value="NAD(P)-binding Rossmann-fold domains"/>
    <property type="match status" value="1"/>
</dbReference>
<dbReference type="EMBL" id="CP046172">
    <property type="protein sequence ID" value="QIS11918.1"/>
    <property type="molecule type" value="Genomic_DNA"/>
</dbReference>
<name>A0A6G9YFF1_9NOCA</name>
<dbReference type="PRINTS" id="PR00080">
    <property type="entry name" value="SDRFAMILY"/>
</dbReference>
<dbReference type="PANTHER" id="PTHR43639">
    <property type="entry name" value="OXIDOREDUCTASE, SHORT-CHAIN DEHYDROGENASE/REDUCTASE FAMILY (AFU_ORTHOLOGUE AFUA_5G02870)"/>
    <property type="match status" value="1"/>
</dbReference>
<dbReference type="InterPro" id="IPR020904">
    <property type="entry name" value="Sc_DH/Rdtase_CS"/>
</dbReference>
<comment type="similarity">
    <text evidence="1">Belongs to the short-chain dehydrogenases/reductases (SDR) family.</text>
</comment>
<evidence type="ECO:0000313" key="3">
    <source>
        <dbReference type="EMBL" id="QIS11918.1"/>
    </source>
</evidence>
<dbReference type="KEGG" id="nah:F5544_20265"/>
<evidence type="ECO:0000256" key="1">
    <source>
        <dbReference type="ARBA" id="ARBA00006484"/>
    </source>
</evidence>
<dbReference type="InterPro" id="IPR002347">
    <property type="entry name" value="SDR_fam"/>
</dbReference>
<keyword evidence="2" id="KW-0560">Oxidoreductase</keyword>
<keyword evidence="4" id="KW-1185">Reference proteome</keyword>
<dbReference type="AlphaFoldDB" id="A0A6G9YFF1"/>
<protein>
    <submittedName>
        <fullName evidence="3">SDR family oxidoreductase</fullName>
    </submittedName>
</protein>